<accession>A0ABY1BRP2</accession>
<dbReference type="Proteomes" id="UP000198512">
    <property type="component" value="Unassembled WGS sequence"/>
</dbReference>
<gene>
    <name evidence="2" type="ORF">SAMN05216600_1337</name>
</gene>
<evidence type="ECO:0000256" key="1">
    <source>
        <dbReference type="SAM" id="MobiDB-lite"/>
    </source>
</evidence>
<sequence>MVLNPMTGSHKSPVKSKANKTAPGKAVPKTSAFYMRRMRDALYAAGYVKHEAYVLPENKLVLKEMEKRLRQPLIAGTFKMESYMTAGNTWSTKRLFDALSAVDIDTLGDVHIVLIEGAEQAIRIEMNDFGGLPIFIVVAGEQIIVDTLLVGTEGVADEHGFNDAVLRSREMFPLSSIGIETMPNGESAYNMFGALSASSTVTNVVTEILTLAENVQRAVVAFDQFFRK</sequence>
<feature type="region of interest" description="Disordered" evidence="1">
    <location>
        <begin position="1"/>
        <end position="25"/>
    </location>
</feature>
<reference evidence="2 3" key="1">
    <citation type="submission" date="2016-10" db="EMBL/GenBank/DDBJ databases">
        <authorList>
            <person name="Varghese N."/>
            <person name="Submissions S."/>
        </authorList>
    </citation>
    <scope>NUCLEOTIDE SEQUENCE [LARGE SCALE GENOMIC DNA]</scope>
    <source>
        <strain evidence="2 3">CIP 109853</strain>
    </source>
</reference>
<evidence type="ECO:0000313" key="3">
    <source>
        <dbReference type="Proteomes" id="UP000198512"/>
    </source>
</evidence>
<keyword evidence="3" id="KW-1185">Reference proteome</keyword>
<name>A0ABY1BRP2_9PSED</name>
<dbReference type="Pfam" id="PF09938">
    <property type="entry name" value="DUF2170"/>
    <property type="match status" value="1"/>
</dbReference>
<evidence type="ECO:0000313" key="2">
    <source>
        <dbReference type="EMBL" id="SER46505.1"/>
    </source>
</evidence>
<evidence type="ECO:0008006" key="4">
    <source>
        <dbReference type="Google" id="ProtNLM"/>
    </source>
</evidence>
<protein>
    <recommendedName>
        <fullName evidence="4">DUF2170 family protein</fullName>
    </recommendedName>
</protein>
<dbReference type="InterPro" id="IPR019231">
    <property type="entry name" value="DUF2170"/>
</dbReference>
<organism evidence="2 3">
    <name type="scientific">Pseudomonas cuatrocienegasensis</name>
    <dbReference type="NCBI Taxonomy" id="543360"/>
    <lineage>
        <taxon>Bacteria</taxon>
        <taxon>Pseudomonadati</taxon>
        <taxon>Pseudomonadota</taxon>
        <taxon>Gammaproteobacteria</taxon>
        <taxon>Pseudomonadales</taxon>
        <taxon>Pseudomonadaceae</taxon>
        <taxon>Pseudomonas</taxon>
    </lineage>
</organism>
<proteinExistence type="predicted"/>
<comment type="caution">
    <text evidence="2">The sequence shown here is derived from an EMBL/GenBank/DDBJ whole genome shotgun (WGS) entry which is preliminary data.</text>
</comment>
<dbReference type="EMBL" id="FOFP01000033">
    <property type="protein sequence ID" value="SER46505.1"/>
    <property type="molecule type" value="Genomic_DNA"/>
</dbReference>
<feature type="compositionally biased region" description="Polar residues" evidence="1">
    <location>
        <begin position="1"/>
        <end position="10"/>
    </location>
</feature>